<reference evidence="2" key="1">
    <citation type="submission" date="2024-05" db="EMBL/GenBank/DDBJ databases">
        <title>30 novel species of actinomycetes from the DSMZ collection.</title>
        <authorList>
            <person name="Nouioui I."/>
        </authorList>
    </citation>
    <scope>NUCLEOTIDE SEQUENCE</scope>
    <source>
        <strain evidence="2">DSM 3412</strain>
    </source>
</reference>
<evidence type="ECO:0000313" key="3">
    <source>
        <dbReference type="Proteomes" id="UP001180737"/>
    </source>
</evidence>
<evidence type="ECO:0000313" key="2">
    <source>
        <dbReference type="EMBL" id="MDT0572802.1"/>
    </source>
</evidence>
<dbReference type="EMBL" id="JAVRFJ010000042">
    <property type="protein sequence ID" value="MDT0572802.1"/>
    <property type="molecule type" value="Genomic_DNA"/>
</dbReference>
<feature type="region of interest" description="Disordered" evidence="1">
    <location>
        <begin position="67"/>
        <end position="104"/>
    </location>
</feature>
<organism evidence="2 3">
    <name type="scientific">Streptomyces gottesmaniae</name>
    <dbReference type="NCBI Taxonomy" id="3075518"/>
    <lineage>
        <taxon>Bacteria</taxon>
        <taxon>Bacillati</taxon>
        <taxon>Actinomycetota</taxon>
        <taxon>Actinomycetes</taxon>
        <taxon>Kitasatosporales</taxon>
        <taxon>Streptomycetaceae</taxon>
        <taxon>Streptomyces</taxon>
    </lineage>
</organism>
<evidence type="ECO:0000256" key="1">
    <source>
        <dbReference type="SAM" id="MobiDB-lite"/>
    </source>
</evidence>
<dbReference type="Proteomes" id="UP001180737">
    <property type="component" value="Unassembled WGS sequence"/>
</dbReference>
<protein>
    <submittedName>
        <fullName evidence="2">Uncharacterized protein</fullName>
    </submittedName>
</protein>
<name>A0ABU2Z890_9ACTN</name>
<proteinExistence type="predicted"/>
<accession>A0ABU2Z890</accession>
<gene>
    <name evidence="2" type="ORF">RM704_35980</name>
</gene>
<dbReference type="RefSeq" id="WP_157856655.1">
    <property type="nucleotide sequence ID" value="NZ_JAVRFJ010000042.1"/>
</dbReference>
<sequence length="119" mass="13089">MPASQLEAEDGDRDLVLEDLTREQVLCWRTRSVRDHQVGFDRIDRHGERSALRLFTRAFLADVMAGVDQSDGAPGGGSTVPPSRPRSASRLQQGRAGQGFTLTPNRAGRFFDLAATSYL</sequence>
<comment type="caution">
    <text evidence="2">The sequence shown here is derived from an EMBL/GenBank/DDBJ whole genome shotgun (WGS) entry which is preliminary data.</text>
</comment>
<keyword evidence="3" id="KW-1185">Reference proteome</keyword>